<dbReference type="RefSeq" id="WP_218631805.1">
    <property type="nucleotide sequence ID" value="NZ_JAHVAH010000001.1"/>
</dbReference>
<evidence type="ECO:0000313" key="7">
    <source>
        <dbReference type="Proteomes" id="UP000698028"/>
    </source>
</evidence>
<dbReference type="EMBL" id="JAHVAH010000001">
    <property type="protein sequence ID" value="MBW0143736.1"/>
    <property type="molecule type" value="Genomic_DNA"/>
</dbReference>
<dbReference type="PANTHER" id="PTHR11851:SF49">
    <property type="entry name" value="MITOCHONDRIAL-PROCESSING PEPTIDASE SUBUNIT ALPHA"/>
    <property type="match status" value="1"/>
</dbReference>
<evidence type="ECO:0000256" key="3">
    <source>
        <dbReference type="SAM" id="SignalP"/>
    </source>
</evidence>
<dbReference type="Proteomes" id="UP000698028">
    <property type="component" value="Unassembled WGS sequence"/>
</dbReference>
<evidence type="ECO:0000256" key="1">
    <source>
        <dbReference type="ARBA" id="ARBA00007261"/>
    </source>
</evidence>
<evidence type="ECO:0000313" key="6">
    <source>
        <dbReference type="EMBL" id="MBW0143736.1"/>
    </source>
</evidence>
<evidence type="ECO:0000259" key="5">
    <source>
        <dbReference type="Pfam" id="PF05193"/>
    </source>
</evidence>
<proteinExistence type="inferred from homology"/>
<accession>A0ABS6V2I6</accession>
<dbReference type="InterPro" id="IPR007863">
    <property type="entry name" value="Peptidase_M16_C"/>
</dbReference>
<keyword evidence="2" id="KW-0645">Protease</keyword>
<keyword evidence="2" id="KW-0378">Hydrolase</keyword>
<feature type="domain" description="Peptidase M16 C-terminal" evidence="5">
    <location>
        <begin position="662"/>
        <end position="841"/>
    </location>
</feature>
<feature type="domain" description="Peptidase M16 N-terminal" evidence="4">
    <location>
        <begin position="521"/>
        <end position="637"/>
    </location>
</feature>
<evidence type="ECO:0000256" key="2">
    <source>
        <dbReference type="ARBA" id="ARBA00023049"/>
    </source>
</evidence>
<gene>
    <name evidence="6" type="ORF">KTQ36_00295</name>
</gene>
<feature type="signal peptide" evidence="3">
    <location>
        <begin position="1"/>
        <end position="23"/>
    </location>
</feature>
<protein>
    <submittedName>
        <fullName evidence="6">Insulinase family protein</fullName>
    </submittedName>
</protein>
<keyword evidence="2" id="KW-0482">Metalloprotease</keyword>
<dbReference type="PANTHER" id="PTHR11851">
    <property type="entry name" value="METALLOPROTEASE"/>
    <property type="match status" value="1"/>
</dbReference>
<reference evidence="6 7" key="1">
    <citation type="submission" date="2021-07" db="EMBL/GenBank/DDBJ databases">
        <title>The draft genome sequence of Sphingomicrobium sp. B8.</title>
        <authorList>
            <person name="Mu L."/>
        </authorList>
    </citation>
    <scope>NUCLEOTIDE SEQUENCE [LARGE SCALE GENOMIC DNA]</scope>
    <source>
        <strain evidence="6 7">B8</strain>
    </source>
</reference>
<comment type="similarity">
    <text evidence="1">Belongs to the peptidase M16 family.</text>
</comment>
<evidence type="ECO:0000259" key="4">
    <source>
        <dbReference type="Pfam" id="PF00675"/>
    </source>
</evidence>
<feature type="chain" id="PRO_5046977156" evidence="3">
    <location>
        <begin position="24"/>
        <end position="928"/>
    </location>
</feature>
<dbReference type="Pfam" id="PF00675">
    <property type="entry name" value="Peptidase_M16"/>
    <property type="match status" value="2"/>
</dbReference>
<dbReference type="InterPro" id="IPR050361">
    <property type="entry name" value="MPP/UQCRC_Complex"/>
</dbReference>
<dbReference type="InterPro" id="IPR011765">
    <property type="entry name" value="Pept_M16_N"/>
</dbReference>
<sequence length="928" mass="100734">MTRLSTFTLLAATTALVATPTFAQDNGSAIDSLVEQVAIPHETFKLDNGLTVIVHEDRKAPIVAVSMWYNVGSKDEPKGKTGFAHLFEHLMFNGSENLPGDYFEYTEQIGATSVNGTTWFDRTNYFQNVPTGALERALFMESDRMGYLLGAVTQEKLTNQIGVVQNEKRSGDNQPGGLVSYEKLEALFPEGHPYRHSTIGSMADLSSATMGDVQQWFIDKYGPNNAILVLAGDMNAAEARPLVEKYFGAIPAGPVNTPAAADVPTLEEPKRIVMKDRVATTQVRKYWAVGGLRDEDKEALQVASQILGGLASSRFDEKMVRGDEVAVRAWTSYQPFHRVGEFSMTAEVKPGEDPNKVETMMGSILADFVINGPTEDEIERAVTSIVAGQVRGLERVGGFSGKANTLAEGLLYEDNSDAYAEALADYAALTPEDVRAAAAKWLVRPPLTISLVPGERPPYVEPPADGPAEGLAAKEYEPTPREIPPIGETEALDFPDVTHTTLSNGIELHYAQRDAVPLTVISMQFDAGRASDALDKRGLASMATTLLSEGAGGMDAQAIAEEKERLGAQISIGSSLDDTSMTINALSANLAGTLDLAAKFLKEPTFAEADINRVRAQRLAAIAQAKNNPNFLMAKTRQMVMFPADHPYSADPLGDETAISGFTRDDMMAFTNAYLRPENAEIFVVSDLPLEEVKAALEAEFSDWTGSGPVGTKVFPDTPLTNPQRDVIVVSRPDSPQSVIGMLQFVPVDPMDDLAVINAANEALGGNFLARLNMDLRETKGWSYGVRGAIQRTDETVGYIVNAPVQTDKTAESIKALDYQIRNFLEDEGVKPEELSRIQAANISALPGQFETSAAVLGAMVQNDELGRPDDYYEKLSEVYAAQTQESLDKALRDILDPDAFTYIVVGDVDEVIPQLEEAGLTYEVLEQ</sequence>
<dbReference type="Pfam" id="PF05193">
    <property type="entry name" value="Peptidase_M16_C"/>
    <property type="match status" value="2"/>
</dbReference>
<keyword evidence="3" id="KW-0732">Signal</keyword>
<comment type="caution">
    <text evidence="6">The sequence shown here is derived from an EMBL/GenBank/DDBJ whole genome shotgun (WGS) entry which is preliminary data.</text>
</comment>
<organism evidence="6 7">
    <name type="scientific">Sphingomicrobium clamense</name>
    <dbReference type="NCBI Taxonomy" id="2851013"/>
    <lineage>
        <taxon>Bacteria</taxon>
        <taxon>Pseudomonadati</taxon>
        <taxon>Pseudomonadota</taxon>
        <taxon>Alphaproteobacteria</taxon>
        <taxon>Sphingomonadales</taxon>
        <taxon>Sphingomonadaceae</taxon>
        <taxon>Sphingomicrobium</taxon>
    </lineage>
</organism>
<feature type="domain" description="Peptidase M16 N-terminal" evidence="4">
    <location>
        <begin position="52"/>
        <end position="144"/>
    </location>
</feature>
<keyword evidence="7" id="KW-1185">Reference proteome</keyword>
<feature type="domain" description="Peptidase M16 C-terminal" evidence="5">
    <location>
        <begin position="209"/>
        <end position="383"/>
    </location>
</feature>
<name>A0ABS6V2I6_9SPHN</name>